<keyword evidence="2 4" id="KW-0808">Transferase</keyword>
<accession>A0A1I1YRY0</accession>
<gene>
    <name evidence="4" type="ORF">SAMN04515678_107172</name>
</gene>
<keyword evidence="1 4" id="KW-0489">Methyltransferase</keyword>
<evidence type="ECO:0000313" key="5">
    <source>
        <dbReference type="Proteomes" id="UP000325289"/>
    </source>
</evidence>
<dbReference type="PANTHER" id="PTHR43861">
    <property type="entry name" value="TRANS-ACONITATE 2-METHYLTRANSFERASE-RELATED"/>
    <property type="match status" value="1"/>
</dbReference>
<dbReference type="PANTHER" id="PTHR43861:SF1">
    <property type="entry name" value="TRANS-ACONITATE 2-METHYLTRANSFERASE"/>
    <property type="match status" value="1"/>
</dbReference>
<keyword evidence="5" id="KW-1185">Reference proteome</keyword>
<dbReference type="AlphaFoldDB" id="A0A1I1YRY0"/>
<dbReference type="OrthoDB" id="5642573at2"/>
<dbReference type="GO" id="GO:0032259">
    <property type="term" value="P:methylation"/>
    <property type="evidence" value="ECO:0007669"/>
    <property type="project" value="UniProtKB-KW"/>
</dbReference>
<dbReference type="Pfam" id="PF13649">
    <property type="entry name" value="Methyltransf_25"/>
    <property type="match status" value="1"/>
</dbReference>
<evidence type="ECO:0000256" key="2">
    <source>
        <dbReference type="ARBA" id="ARBA00022679"/>
    </source>
</evidence>
<dbReference type="GO" id="GO:0008168">
    <property type="term" value="F:methyltransferase activity"/>
    <property type="evidence" value="ECO:0007669"/>
    <property type="project" value="UniProtKB-KW"/>
</dbReference>
<protein>
    <submittedName>
        <fullName evidence="4">Methyltransferase domain-containing protein</fullName>
    </submittedName>
</protein>
<dbReference type="InterPro" id="IPR029063">
    <property type="entry name" value="SAM-dependent_MTases_sf"/>
</dbReference>
<dbReference type="InterPro" id="IPR041698">
    <property type="entry name" value="Methyltransf_25"/>
</dbReference>
<sequence>MNSAAFWDRIAPRYAKQPIADTSAYEATLARVRTYLGSEDRVLELGCGTGTTALRLAGDVLRYTATDISSAMIEIAEEKRWADGAGNVTFRQGGVTPAEYDAETFDAVLAFNLLHLVPDVGAALATVAQLLPRGGLFISKTPAIGEKWYYRPMIWVMKPLGKAPDVTFLTVPQIDRAIAAAGFEIIETGLYPPSTPSRFVVARKR</sequence>
<organism evidence="4 5">
    <name type="scientific">Roseivivax sediminis</name>
    <dbReference type="NCBI Taxonomy" id="936889"/>
    <lineage>
        <taxon>Bacteria</taxon>
        <taxon>Pseudomonadati</taxon>
        <taxon>Pseudomonadota</taxon>
        <taxon>Alphaproteobacteria</taxon>
        <taxon>Rhodobacterales</taxon>
        <taxon>Roseobacteraceae</taxon>
        <taxon>Roseivivax</taxon>
    </lineage>
</organism>
<reference evidence="4 5" key="1">
    <citation type="submission" date="2016-10" db="EMBL/GenBank/DDBJ databases">
        <authorList>
            <person name="Varghese N."/>
            <person name="Submissions S."/>
        </authorList>
    </citation>
    <scope>NUCLEOTIDE SEQUENCE [LARGE SCALE GENOMIC DNA]</scope>
    <source>
        <strain evidence="5">YIM D21,KCTC 23444,ACCC 10710</strain>
    </source>
</reference>
<dbReference type="SUPFAM" id="SSF53335">
    <property type="entry name" value="S-adenosyl-L-methionine-dependent methyltransferases"/>
    <property type="match status" value="1"/>
</dbReference>
<feature type="domain" description="Methyltransferase" evidence="3">
    <location>
        <begin position="42"/>
        <end position="135"/>
    </location>
</feature>
<evidence type="ECO:0000259" key="3">
    <source>
        <dbReference type="Pfam" id="PF13649"/>
    </source>
</evidence>
<dbReference type="Gene3D" id="3.40.50.150">
    <property type="entry name" value="Vaccinia Virus protein VP39"/>
    <property type="match status" value="1"/>
</dbReference>
<name>A0A1I1YRY0_9RHOB</name>
<evidence type="ECO:0000313" key="4">
    <source>
        <dbReference type="EMBL" id="SFE22062.1"/>
    </source>
</evidence>
<evidence type="ECO:0000256" key="1">
    <source>
        <dbReference type="ARBA" id="ARBA00022603"/>
    </source>
</evidence>
<dbReference type="EMBL" id="FOMS01000007">
    <property type="protein sequence ID" value="SFE22062.1"/>
    <property type="molecule type" value="Genomic_DNA"/>
</dbReference>
<dbReference type="Proteomes" id="UP000325289">
    <property type="component" value="Unassembled WGS sequence"/>
</dbReference>
<dbReference type="RefSeq" id="WP_149756280.1">
    <property type="nucleotide sequence ID" value="NZ_FOMS01000007.1"/>
</dbReference>
<dbReference type="CDD" id="cd02440">
    <property type="entry name" value="AdoMet_MTases"/>
    <property type="match status" value="1"/>
</dbReference>
<proteinExistence type="predicted"/>